<feature type="region of interest" description="Disordered" evidence="3">
    <location>
        <begin position="348"/>
        <end position="369"/>
    </location>
</feature>
<dbReference type="SUPFAM" id="SSF54373">
    <property type="entry name" value="FAD-linked reductases, C-terminal domain"/>
    <property type="match status" value="1"/>
</dbReference>
<evidence type="ECO:0000313" key="5">
    <source>
        <dbReference type="EMBL" id="MBB5838300.1"/>
    </source>
</evidence>
<dbReference type="Pfam" id="PF01494">
    <property type="entry name" value="FAD_binding_3"/>
    <property type="match status" value="1"/>
</dbReference>
<feature type="compositionally biased region" description="Basic and acidic residues" evidence="3">
    <location>
        <begin position="355"/>
        <end position="369"/>
    </location>
</feature>
<dbReference type="EMBL" id="JACHMY010000001">
    <property type="protein sequence ID" value="MBB5838300.1"/>
    <property type="molecule type" value="Genomic_DNA"/>
</dbReference>
<protein>
    <submittedName>
        <fullName evidence="5">Salicylate hydroxylase</fullName>
        <ecNumber evidence="5">1.14.13.1</ecNumber>
    </submittedName>
</protein>
<gene>
    <name evidence="5" type="ORF">HDA39_005034</name>
</gene>
<keyword evidence="2" id="KW-0503">Monooxygenase</keyword>
<name>A0A7W9JAS3_9ACTN</name>
<dbReference type="InterPro" id="IPR050493">
    <property type="entry name" value="FAD-dep_Monooxygenase_BioMet"/>
</dbReference>
<dbReference type="PANTHER" id="PTHR13789">
    <property type="entry name" value="MONOOXYGENASE"/>
    <property type="match status" value="1"/>
</dbReference>
<keyword evidence="1 5" id="KW-0560">Oxidoreductase</keyword>
<dbReference type="RefSeq" id="WP_184798980.1">
    <property type="nucleotide sequence ID" value="NZ_JACHMY010000001.1"/>
</dbReference>
<evidence type="ECO:0000256" key="1">
    <source>
        <dbReference type="ARBA" id="ARBA00023002"/>
    </source>
</evidence>
<dbReference type="PRINTS" id="PR00420">
    <property type="entry name" value="RNGMNOXGNASE"/>
</dbReference>
<keyword evidence="6" id="KW-1185">Reference proteome</keyword>
<feature type="domain" description="FAD-binding" evidence="4">
    <location>
        <begin position="11"/>
        <end position="349"/>
    </location>
</feature>
<sequence length="369" mass="38851">MSEPQPSTTSVDLAVIGAGIGGLATAVALRHAGLDPHVFERTPVLSEVGGAVVIRDPSVRLLEEWGLQAFHDEAVPVDVLEMRDVTGQVVRTSPADLAGDGQAYSTHRHDVHDLLAGAVGSDRIHLGAAAESVANEPDGEHATITFSDGSRVTARLVVGADGIRSVARRVVVDDAPVFDGIIALRGTAPASALPDGAGADRITVWSDGAQMILGLPLRGGTEIALDTIVSQDLPPEDLWHAEVSRADLLMRFSDFDPGLRHLIASGSPSVRANPVYDREPITQWARGRVVLVGDAAHPMAPRQGQGANQAIQDAGALATALGEFGLDRLEHAVDAYHQERVATATTLQRASRTAPEFRDATASERPGLR</sequence>
<organism evidence="5 6">
    <name type="scientific">Kribbella italica</name>
    <dbReference type="NCBI Taxonomy" id="1540520"/>
    <lineage>
        <taxon>Bacteria</taxon>
        <taxon>Bacillati</taxon>
        <taxon>Actinomycetota</taxon>
        <taxon>Actinomycetes</taxon>
        <taxon>Propionibacteriales</taxon>
        <taxon>Kribbellaceae</taxon>
        <taxon>Kribbella</taxon>
    </lineage>
</organism>
<dbReference type="Proteomes" id="UP000549971">
    <property type="component" value="Unassembled WGS sequence"/>
</dbReference>
<dbReference type="InterPro" id="IPR036188">
    <property type="entry name" value="FAD/NAD-bd_sf"/>
</dbReference>
<reference evidence="5 6" key="1">
    <citation type="submission" date="2020-08" db="EMBL/GenBank/DDBJ databases">
        <title>Sequencing the genomes of 1000 actinobacteria strains.</title>
        <authorList>
            <person name="Klenk H.-P."/>
        </authorList>
    </citation>
    <scope>NUCLEOTIDE SEQUENCE [LARGE SCALE GENOMIC DNA]</scope>
    <source>
        <strain evidence="5 6">DSM 28967</strain>
    </source>
</reference>
<dbReference type="GO" id="GO:0071949">
    <property type="term" value="F:FAD binding"/>
    <property type="evidence" value="ECO:0007669"/>
    <property type="project" value="InterPro"/>
</dbReference>
<dbReference type="SUPFAM" id="SSF51905">
    <property type="entry name" value="FAD/NAD(P)-binding domain"/>
    <property type="match status" value="1"/>
</dbReference>
<dbReference type="InterPro" id="IPR002938">
    <property type="entry name" value="FAD-bd"/>
</dbReference>
<evidence type="ECO:0000313" key="6">
    <source>
        <dbReference type="Proteomes" id="UP000549971"/>
    </source>
</evidence>
<dbReference type="AlphaFoldDB" id="A0A7W9JAS3"/>
<comment type="caution">
    <text evidence="5">The sequence shown here is derived from an EMBL/GenBank/DDBJ whole genome shotgun (WGS) entry which is preliminary data.</text>
</comment>
<accession>A0A7W9JAS3</accession>
<evidence type="ECO:0000259" key="4">
    <source>
        <dbReference type="Pfam" id="PF01494"/>
    </source>
</evidence>
<dbReference type="EC" id="1.14.13.1" evidence="5"/>
<proteinExistence type="predicted"/>
<dbReference type="GO" id="GO:0018658">
    <property type="term" value="F:salicylate 1-monooxygenase activity"/>
    <property type="evidence" value="ECO:0007669"/>
    <property type="project" value="UniProtKB-EC"/>
</dbReference>
<evidence type="ECO:0000256" key="2">
    <source>
        <dbReference type="ARBA" id="ARBA00023033"/>
    </source>
</evidence>
<dbReference type="Gene3D" id="3.50.50.60">
    <property type="entry name" value="FAD/NAD(P)-binding domain"/>
    <property type="match status" value="1"/>
</dbReference>
<evidence type="ECO:0000256" key="3">
    <source>
        <dbReference type="SAM" id="MobiDB-lite"/>
    </source>
</evidence>
<dbReference type="PANTHER" id="PTHR13789:SF309">
    <property type="entry name" value="PUTATIVE (AFU_ORTHOLOGUE AFUA_6G14510)-RELATED"/>
    <property type="match status" value="1"/>
</dbReference>